<gene>
    <name evidence="1" type="ORF">J2S08_001070</name>
</gene>
<reference evidence="1 2" key="1">
    <citation type="submission" date="2023-07" db="EMBL/GenBank/DDBJ databases">
        <title>Genomic Encyclopedia of Type Strains, Phase IV (KMG-IV): sequencing the most valuable type-strain genomes for metagenomic binning, comparative biology and taxonomic classification.</title>
        <authorList>
            <person name="Goeker M."/>
        </authorList>
    </citation>
    <scope>NUCLEOTIDE SEQUENCE [LARGE SCALE GENOMIC DNA]</scope>
    <source>
        <strain evidence="1 2">DSM 23837</strain>
    </source>
</reference>
<dbReference type="RefSeq" id="WP_307227386.1">
    <property type="nucleotide sequence ID" value="NZ_JAUSTT010000005.1"/>
</dbReference>
<protein>
    <recommendedName>
        <fullName evidence="3">Phage protein</fullName>
    </recommendedName>
</protein>
<evidence type="ECO:0008006" key="3">
    <source>
        <dbReference type="Google" id="ProtNLM"/>
    </source>
</evidence>
<sequence length="126" mass="14201">MEIGAMRRKHVQWVIQQNPVEVTIKRTEKTKAAGRLEETKKEAGPFTVRIFAAKSTSPEKIATLAGEKLVDRSYEMLATSQADIQASSIVRDEFEALGMHYIVKTVSPQIVHSEVIGYRCELERVI</sequence>
<name>A0ABT9WPL8_9BACI</name>
<evidence type="ECO:0000313" key="1">
    <source>
        <dbReference type="EMBL" id="MDQ0175236.1"/>
    </source>
</evidence>
<evidence type="ECO:0000313" key="2">
    <source>
        <dbReference type="Proteomes" id="UP001223586"/>
    </source>
</evidence>
<keyword evidence="2" id="KW-1185">Reference proteome</keyword>
<accession>A0ABT9WPL8</accession>
<dbReference type="Proteomes" id="UP001223586">
    <property type="component" value="Unassembled WGS sequence"/>
</dbReference>
<comment type="caution">
    <text evidence="1">The sequence shown here is derived from an EMBL/GenBank/DDBJ whole genome shotgun (WGS) entry which is preliminary data.</text>
</comment>
<dbReference type="EMBL" id="JAUSTT010000005">
    <property type="protein sequence ID" value="MDQ0175236.1"/>
    <property type="molecule type" value="Genomic_DNA"/>
</dbReference>
<proteinExistence type="predicted"/>
<organism evidence="1 2">
    <name type="scientific">Bacillus chungangensis</name>
    <dbReference type="NCBI Taxonomy" id="587633"/>
    <lineage>
        <taxon>Bacteria</taxon>
        <taxon>Bacillati</taxon>
        <taxon>Bacillota</taxon>
        <taxon>Bacilli</taxon>
        <taxon>Bacillales</taxon>
        <taxon>Bacillaceae</taxon>
        <taxon>Bacillus</taxon>
    </lineage>
</organism>